<dbReference type="GO" id="GO:0043541">
    <property type="term" value="C:UDP-N-acetylglucosamine transferase complex"/>
    <property type="evidence" value="ECO:0007669"/>
    <property type="project" value="TreeGrafter"/>
</dbReference>
<dbReference type="GO" id="GO:0004577">
    <property type="term" value="F:N-acetylglucosaminyldiphosphodolichol N-acetylglucosaminyltransferase activity"/>
    <property type="evidence" value="ECO:0007669"/>
    <property type="project" value="TreeGrafter"/>
</dbReference>
<evidence type="ECO:0000256" key="2">
    <source>
        <dbReference type="ARBA" id="ARBA00004590"/>
    </source>
</evidence>
<evidence type="ECO:0000256" key="10">
    <source>
        <dbReference type="ARBA" id="ARBA00032062"/>
    </source>
</evidence>
<reference evidence="12" key="1">
    <citation type="submission" date="2022-07" db="EMBL/GenBank/DDBJ databases">
        <title>Phylogenomic reconstructions and comparative analyses of Kickxellomycotina fungi.</title>
        <authorList>
            <person name="Reynolds N.K."/>
            <person name="Stajich J.E."/>
            <person name="Barry K."/>
            <person name="Grigoriev I.V."/>
            <person name="Crous P."/>
            <person name="Smith M.E."/>
        </authorList>
    </citation>
    <scope>NUCLEOTIDE SEQUENCE</scope>
    <source>
        <strain evidence="12">NRRL 1565</strain>
    </source>
</reference>
<comment type="similarity">
    <text evidence="3 11">Belongs to the ALG14 family.</text>
</comment>
<dbReference type="Pfam" id="PF08660">
    <property type="entry name" value="Alg14"/>
    <property type="match status" value="1"/>
</dbReference>
<keyword evidence="7 11" id="KW-0256">Endoplasmic reticulum</keyword>
<evidence type="ECO:0000313" key="12">
    <source>
        <dbReference type="EMBL" id="KAJ2794362.1"/>
    </source>
</evidence>
<dbReference type="Proteomes" id="UP001140094">
    <property type="component" value="Unassembled WGS sequence"/>
</dbReference>
<keyword evidence="8 11" id="KW-1133">Transmembrane helix</keyword>
<dbReference type="SUPFAM" id="SSF53756">
    <property type="entry name" value="UDP-Glycosyltransferase/glycogen phosphorylase"/>
    <property type="match status" value="1"/>
</dbReference>
<keyword evidence="12" id="KW-0808">Transferase</keyword>
<keyword evidence="9 11" id="KW-0472">Membrane</keyword>
<dbReference type="GO" id="GO:0031965">
    <property type="term" value="C:nuclear membrane"/>
    <property type="evidence" value="ECO:0007669"/>
    <property type="project" value="UniProtKB-SubCell"/>
</dbReference>
<evidence type="ECO:0000256" key="5">
    <source>
        <dbReference type="ARBA" id="ARBA00017467"/>
    </source>
</evidence>
<name>A0A9W8LQE3_9FUNG</name>
<keyword evidence="6 11" id="KW-0812">Transmembrane</keyword>
<dbReference type="PANTHER" id="PTHR12154">
    <property type="entry name" value="GLYCOSYL TRANSFERASE-RELATED"/>
    <property type="match status" value="1"/>
</dbReference>
<keyword evidence="12" id="KW-0328">Glycosyltransferase</keyword>
<dbReference type="InterPro" id="IPR013969">
    <property type="entry name" value="Oligosacch_biosynth_Alg14"/>
</dbReference>
<evidence type="ECO:0000256" key="1">
    <source>
        <dbReference type="ARBA" id="ARBA00004389"/>
    </source>
</evidence>
<comment type="subcellular location">
    <subcellularLocation>
        <location evidence="1 11">Endoplasmic reticulum membrane</location>
        <topology evidence="1 11">Single-pass membrane protein</topology>
    </subcellularLocation>
    <subcellularLocation>
        <location evidence="2">Nucleus membrane</location>
        <topology evidence="2">Single-pass membrane protein</topology>
    </subcellularLocation>
</comment>
<evidence type="ECO:0000313" key="13">
    <source>
        <dbReference type="Proteomes" id="UP001140094"/>
    </source>
</evidence>
<dbReference type="OrthoDB" id="17098at2759"/>
<dbReference type="AlphaFoldDB" id="A0A9W8LQE3"/>
<dbReference type="Gene3D" id="3.40.50.2000">
    <property type="entry name" value="Glycogen Phosphorylase B"/>
    <property type="match status" value="1"/>
</dbReference>
<evidence type="ECO:0000256" key="7">
    <source>
        <dbReference type="ARBA" id="ARBA00022824"/>
    </source>
</evidence>
<evidence type="ECO:0000256" key="4">
    <source>
        <dbReference type="ARBA" id="ARBA00011335"/>
    </source>
</evidence>
<sequence>MIQLPSLSAVAAFIAAALLVRLYFVLPMFGRSSRALSSRRKGKAVARAQANKMLCVVLGSGGHTAEMMRLLQGVDFSRYTRRLYVVSDCDVLSLDQIGLVEGGRSIQNEEYYVGRVPRSRKVGQSWKSTPASFARCLLSVTSLLYNHRPDAILCNGPANCVVVGAVAMLLRIIGIKHIPVIYVESFARVHSLSLSGRILYLLADRFVVQWPGLVRKYPRAEYIPHLV</sequence>
<dbReference type="PANTHER" id="PTHR12154:SF4">
    <property type="entry name" value="UDP-N-ACETYLGLUCOSAMINE TRANSFERASE SUBUNIT ALG14 HOMOLOG"/>
    <property type="match status" value="1"/>
</dbReference>
<proteinExistence type="inferred from homology"/>
<gene>
    <name evidence="11 12" type="primary">ALG14</name>
    <name evidence="12" type="ORF">H4R20_006253</name>
</gene>
<dbReference type="GO" id="GO:0006488">
    <property type="term" value="P:dolichol-linked oligosaccharide biosynthetic process"/>
    <property type="evidence" value="ECO:0007669"/>
    <property type="project" value="InterPro"/>
</dbReference>
<comment type="function">
    <text evidence="11">Involved in protein N-glycosylation. Essential for the second step of the dolichol-linked oligosaccharide pathway. Anchors the catalytic subunit ALG13 to the ER.</text>
</comment>
<comment type="caution">
    <text evidence="12">The sequence shown here is derived from an EMBL/GenBank/DDBJ whole genome shotgun (WGS) entry which is preliminary data.</text>
</comment>
<evidence type="ECO:0000256" key="6">
    <source>
        <dbReference type="ARBA" id="ARBA00022692"/>
    </source>
</evidence>
<protein>
    <recommendedName>
        <fullName evidence="5 11">UDP-N-acetylglucosamine transferase subunit ALG14</fullName>
    </recommendedName>
    <alternativeName>
        <fullName evidence="10 11">Asparagine-linked glycosylation protein 14</fullName>
    </alternativeName>
</protein>
<feature type="transmembrane region" description="Helical" evidence="11">
    <location>
        <begin position="6"/>
        <end position="30"/>
    </location>
</feature>
<keyword evidence="13" id="KW-1185">Reference proteome</keyword>
<dbReference type="EMBL" id="JANBUO010002561">
    <property type="protein sequence ID" value="KAJ2794362.1"/>
    <property type="molecule type" value="Genomic_DNA"/>
</dbReference>
<organism evidence="12 13">
    <name type="scientific">Coemansia guatemalensis</name>
    <dbReference type="NCBI Taxonomy" id="2761395"/>
    <lineage>
        <taxon>Eukaryota</taxon>
        <taxon>Fungi</taxon>
        <taxon>Fungi incertae sedis</taxon>
        <taxon>Zoopagomycota</taxon>
        <taxon>Kickxellomycotina</taxon>
        <taxon>Kickxellomycetes</taxon>
        <taxon>Kickxellales</taxon>
        <taxon>Kickxellaceae</taxon>
        <taxon>Coemansia</taxon>
    </lineage>
</organism>
<accession>A0A9W8LQE3</accession>
<evidence type="ECO:0000256" key="3">
    <source>
        <dbReference type="ARBA" id="ARBA00009731"/>
    </source>
</evidence>
<comment type="subunit">
    <text evidence="4 11">Heterodimer with ALG13 to form a functional enzyme.</text>
</comment>
<evidence type="ECO:0000256" key="8">
    <source>
        <dbReference type="ARBA" id="ARBA00022989"/>
    </source>
</evidence>
<evidence type="ECO:0000256" key="11">
    <source>
        <dbReference type="RuleBase" id="RU362127"/>
    </source>
</evidence>
<evidence type="ECO:0000256" key="9">
    <source>
        <dbReference type="ARBA" id="ARBA00023136"/>
    </source>
</evidence>